<accession>S2ZJD6</accession>
<name>S2ZJD6_9CORY</name>
<evidence type="ECO:0008006" key="4">
    <source>
        <dbReference type="Google" id="ProtNLM"/>
    </source>
</evidence>
<proteinExistence type="predicted"/>
<protein>
    <recommendedName>
        <fullName evidence="4">Prolipoprotein LppL</fullName>
    </recommendedName>
</protein>
<dbReference type="eggNOG" id="COG3386">
    <property type="taxonomic scope" value="Bacteria"/>
</dbReference>
<evidence type="ECO:0000256" key="1">
    <source>
        <dbReference type="SAM" id="MobiDB-lite"/>
    </source>
</evidence>
<evidence type="ECO:0000313" key="3">
    <source>
        <dbReference type="Proteomes" id="UP000014408"/>
    </source>
</evidence>
<keyword evidence="3" id="KW-1185">Reference proteome</keyword>
<sequence length="427" mass="43823">MCAAAVAAKSVSITETDYTAGGSPEAPWAPTGCAEPWKIRGQPRVGEGYQHGSVKPVNMRSRRILTALGLSVALSTGLVACSGDDSTGSDGADGVNPQATEEQTDWVNNPVGNATPQESPASVDPDGEVFPVDEKFPGITDVEAAGDILAVRTGPFLHVGTVDQLRAGEDTALQISAKCGDVTATGDTFVLACPTARDGGNSGEIFLIDAHSPALDTVRTALQPFVAAAVTTDGTVIGGSPESDNVTVFAPDETTSSTEVNTGGGVNQVIALPRTGDSDLPDAVVASDMATTRVTGVDLKETRTGGALRAGVGVSRIAPGENTTMLVADNIGDSLRIYNNLDVIRLHQSVPIGPHPWDVAWDATTNTAWVTTLGDNKVSSYSLKTGVPILEQQRQTVADAQSLAVLGDGSLAIGSASGLGLQIIRPN</sequence>
<evidence type="ECO:0000313" key="2">
    <source>
        <dbReference type="EMBL" id="EPD70152.1"/>
    </source>
</evidence>
<feature type="compositionally biased region" description="Polar residues" evidence="1">
    <location>
        <begin position="97"/>
        <end position="120"/>
    </location>
</feature>
<dbReference type="Proteomes" id="UP000014408">
    <property type="component" value="Unassembled WGS sequence"/>
</dbReference>
<dbReference type="EMBL" id="ATBY01000009">
    <property type="protein sequence ID" value="EPD70152.1"/>
    <property type="molecule type" value="Genomic_DNA"/>
</dbReference>
<gene>
    <name evidence="2" type="ORF">HMPREF1219_00585</name>
</gene>
<organism evidence="2 3">
    <name type="scientific">Corynebacterium pyruviciproducens ATCC BAA-1742</name>
    <dbReference type="NCBI Taxonomy" id="1125779"/>
    <lineage>
        <taxon>Bacteria</taxon>
        <taxon>Bacillati</taxon>
        <taxon>Actinomycetota</taxon>
        <taxon>Actinomycetes</taxon>
        <taxon>Mycobacteriales</taxon>
        <taxon>Corynebacteriaceae</taxon>
        <taxon>Corynebacterium</taxon>
    </lineage>
</organism>
<reference evidence="2 3" key="1">
    <citation type="submission" date="2013-05" db="EMBL/GenBank/DDBJ databases">
        <title>The Genome Sequence of Corynebacterium pyruviciproducens 1773O (ATCC BAA-1742).</title>
        <authorList>
            <consortium name="The Broad Institute Genomics Platform"/>
            <person name="Earl A."/>
            <person name="Ward D."/>
            <person name="Feldgarden M."/>
            <person name="Gevers D."/>
            <person name="Tong J."/>
            <person name="Walker B."/>
            <person name="Young S."/>
            <person name="Zeng Q."/>
            <person name="Gargeya S."/>
            <person name="Fitzgerald M."/>
            <person name="Haas B."/>
            <person name="Abouelleil A."/>
            <person name="Allen A.W."/>
            <person name="Alvarado L."/>
            <person name="Arachchi H.M."/>
            <person name="Berlin A.M."/>
            <person name="Chapman S.B."/>
            <person name="Gainer-Dewar J."/>
            <person name="Goldberg J."/>
            <person name="Griggs A."/>
            <person name="Gujja S."/>
            <person name="Hansen M."/>
            <person name="Howarth C."/>
            <person name="Imamovic A."/>
            <person name="Ireland A."/>
            <person name="Larimer J."/>
            <person name="McCowan C."/>
            <person name="Murphy C."/>
            <person name="Pearson M."/>
            <person name="Poon T.W."/>
            <person name="Priest M."/>
            <person name="Roberts A."/>
            <person name="Saif S."/>
            <person name="Shea T."/>
            <person name="Sisk P."/>
            <person name="Sykes S."/>
            <person name="Wortman J."/>
            <person name="Nusbaum C."/>
            <person name="Birren B."/>
        </authorList>
    </citation>
    <scope>NUCLEOTIDE SEQUENCE [LARGE SCALE GENOMIC DNA]</scope>
    <source>
        <strain evidence="2 3">ATCC BAA-1742</strain>
    </source>
</reference>
<dbReference type="SUPFAM" id="SSF63829">
    <property type="entry name" value="Calcium-dependent phosphotriesterase"/>
    <property type="match status" value="1"/>
</dbReference>
<dbReference type="HOGENOM" id="CLU_049426_0_0_11"/>
<dbReference type="STRING" id="1125779.HMPREF1219_00585"/>
<feature type="region of interest" description="Disordered" evidence="1">
    <location>
        <begin position="85"/>
        <end position="131"/>
    </location>
</feature>
<dbReference type="PATRIC" id="fig|1125779.3.peg.572"/>
<comment type="caution">
    <text evidence="2">The sequence shown here is derived from an EMBL/GenBank/DDBJ whole genome shotgun (WGS) entry which is preliminary data.</text>
</comment>
<feature type="compositionally biased region" description="Low complexity" evidence="1">
    <location>
        <begin position="85"/>
        <end position="94"/>
    </location>
</feature>
<dbReference type="AlphaFoldDB" id="S2ZJD6"/>